<feature type="chain" id="PRO_5017646962" description="Wax synthase domain-containing protein" evidence="2">
    <location>
        <begin position="22"/>
        <end position="489"/>
    </location>
</feature>
<comment type="caution">
    <text evidence="3">The sequence shown here is derived from an EMBL/GenBank/DDBJ whole genome shotgun (WGS) entry which is preliminary data.</text>
</comment>
<name>A0A3D8R6E0_9HELO</name>
<feature type="transmembrane region" description="Helical" evidence="1">
    <location>
        <begin position="90"/>
        <end position="113"/>
    </location>
</feature>
<dbReference type="EMBL" id="PDLM01000009">
    <property type="protein sequence ID" value="RDW69567.1"/>
    <property type="molecule type" value="Genomic_DNA"/>
</dbReference>
<dbReference type="PANTHER" id="PTHR35043">
    <property type="entry name" value="TRANSCRIPTION FACTOR DOMAIN-CONTAINING PROTEIN"/>
    <property type="match status" value="1"/>
</dbReference>
<feature type="transmembrane region" description="Helical" evidence="1">
    <location>
        <begin position="328"/>
        <end position="349"/>
    </location>
</feature>
<gene>
    <name evidence="3" type="ORF">BP6252_08587</name>
</gene>
<dbReference type="AlphaFoldDB" id="A0A3D8R6E0"/>
<evidence type="ECO:0008006" key="5">
    <source>
        <dbReference type="Google" id="ProtNLM"/>
    </source>
</evidence>
<accession>A0A3D8R6E0</accession>
<evidence type="ECO:0000256" key="1">
    <source>
        <dbReference type="SAM" id="Phobius"/>
    </source>
</evidence>
<evidence type="ECO:0000256" key="2">
    <source>
        <dbReference type="SAM" id="SignalP"/>
    </source>
</evidence>
<sequence length="489" mass="55596">MFSQCLLLAYVFLQLFIISEAQITDGNSTSAIVDAVTLPPKRGWTSGPNGRGTIDIIYSCGITMFLCSWSVLCLNVPAEEDSPFRVFRRRIYVTALAFLGPEFLFQIALGQLISARNSVQQFRNSGRKAEEWTMAHAFYADMGGFKLYSKDFPPFPVDAKQVHYLWTEGYIEFPAVDREEIRDKNKVDGLLRIFTTIQIVWFVVDMAGRRAQNLTITCGELTAAAFIVCSFGTVLCWRHKPADVTTSVAIRTDATMAEIICKAGDRAAAPYSRTPLDFVSRKEWPWSIYWSNWINILRCLGIKFGPQVRPVDRFENTHSLELPGNSKWIFFGVTAAYSGVFVAGWNYSFPTSTELILWRAAASTMCACLVTYWLVTEFGFVWWPWLEKKFRRAAQNATEMEKATEPLSLVDSGWRNSRLKYAVACVRNNTVSQDPQFNVPLKAILPIYVVGVFYCHARTYLFIADIIQLRSLPASAYDTVDWTKFFPHF</sequence>
<dbReference type="OrthoDB" id="9451547at2759"/>
<dbReference type="STRING" id="1849047.A0A3D8R6E0"/>
<keyword evidence="4" id="KW-1185">Reference proteome</keyword>
<feature type="signal peptide" evidence="2">
    <location>
        <begin position="1"/>
        <end position="21"/>
    </location>
</feature>
<dbReference type="PANTHER" id="PTHR35043:SF8">
    <property type="entry name" value="DUF4220 DOMAIN-CONTAINING PROTEIN"/>
    <property type="match status" value="1"/>
</dbReference>
<protein>
    <recommendedName>
        <fullName evidence="5">Wax synthase domain-containing protein</fullName>
    </recommendedName>
</protein>
<evidence type="ECO:0000313" key="3">
    <source>
        <dbReference type="EMBL" id="RDW69567.1"/>
    </source>
</evidence>
<feature type="transmembrane region" description="Helical" evidence="1">
    <location>
        <begin position="56"/>
        <end position="78"/>
    </location>
</feature>
<proteinExistence type="predicted"/>
<keyword evidence="1" id="KW-0472">Membrane</keyword>
<feature type="transmembrane region" description="Helical" evidence="1">
    <location>
        <begin position="356"/>
        <end position="375"/>
    </location>
</feature>
<evidence type="ECO:0000313" key="4">
    <source>
        <dbReference type="Proteomes" id="UP000256645"/>
    </source>
</evidence>
<keyword evidence="2" id="KW-0732">Signal</keyword>
<keyword evidence="1" id="KW-1133">Transmembrane helix</keyword>
<reference evidence="3 4" key="1">
    <citation type="journal article" date="2018" name="IMA Fungus">
        <title>IMA Genome-F 9: Draft genome sequence of Annulohypoxylon stygium, Aspergillus mulundensis, Berkeleyomyces basicola (syn. Thielaviopsis basicola), Ceratocystis smalleyi, two Cercospora beticola strains, Coleophoma cylindrospora, Fusarium fracticaudum, Phialophora cf. hyalina, and Morchella septimelata.</title>
        <authorList>
            <person name="Wingfield B.D."/>
            <person name="Bills G.F."/>
            <person name="Dong Y."/>
            <person name="Huang W."/>
            <person name="Nel W.J."/>
            <person name="Swalarsk-Parry B.S."/>
            <person name="Vaghefi N."/>
            <person name="Wilken P.M."/>
            <person name="An Z."/>
            <person name="de Beer Z.W."/>
            <person name="De Vos L."/>
            <person name="Chen L."/>
            <person name="Duong T.A."/>
            <person name="Gao Y."/>
            <person name="Hammerbacher A."/>
            <person name="Kikkert J.R."/>
            <person name="Li Y."/>
            <person name="Li H."/>
            <person name="Li K."/>
            <person name="Li Q."/>
            <person name="Liu X."/>
            <person name="Ma X."/>
            <person name="Naidoo K."/>
            <person name="Pethybridge S.J."/>
            <person name="Sun J."/>
            <person name="Steenkamp E.T."/>
            <person name="van der Nest M.A."/>
            <person name="van Wyk S."/>
            <person name="Wingfield M.J."/>
            <person name="Xiong C."/>
            <person name="Yue Q."/>
            <person name="Zhang X."/>
        </authorList>
    </citation>
    <scope>NUCLEOTIDE SEQUENCE [LARGE SCALE GENOMIC DNA]</scope>
    <source>
        <strain evidence="3 4">BP6252</strain>
    </source>
</reference>
<dbReference type="Proteomes" id="UP000256645">
    <property type="component" value="Unassembled WGS sequence"/>
</dbReference>
<organism evidence="3 4">
    <name type="scientific">Coleophoma cylindrospora</name>
    <dbReference type="NCBI Taxonomy" id="1849047"/>
    <lineage>
        <taxon>Eukaryota</taxon>
        <taxon>Fungi</taxon>
        <taxon>Dikarya</taxon>
        <taxon>Ascomycota</taxon>
        <taxon>Pezizomycotina</taxon>
        <taxon>Leotiomycetes</taxon>
        <taxon>Helotiales</taxon>
        <taxon>Dermateaceae</taxon>
        <taxon>Coleophoma</taxon>
    </lineage>
</organism>
<keyword evidence="1" id="KW-0812">Transmembrane</keyword>